<comment type="caution">
    <text evidence="1">The sequence shown here is derived from an EMBL/GenBank/DDBJ whole genome shotgun (WGS) entry which is preliminary data.</text>
</comment>
<dbReference type="Proteomes" id="UP000479710">
    <property type="component" value="Unassembled WGS sequence"/>
</dbReference>
<name>A0A6G1DBS3_9ORYZ</name>
<dbReference type="AlphaFoldDB" id="A0A6G1DBS3"/>
<reference evidence="1 2" key="1">
    <citation type="submission" date="2019-11" db="EMBL/GenBank/DDBJ databases">
        <title>Whole genome sequence of Oryza granulata.</title>
        <authorList>
            <person name="Li W."/>
        </authorList>
    </citation>
    <scope>NUCLEOTIDE SEQUENCE [LARGE SCALE GENOMIC DNA]</scope>
    <source>
        <strain evidence="2">cv. Menghai</strain>
        <tissue evidence="1">Leaf</tissue>
    </source>
</reference>
<proteinExistence type="predicted"/>
<keyword evidence="2" id="KW-1185">Reference proteome</keyword>
<evidence type="ECO:0000313" key="2">
    <source>
        <dbReference type="Proteomes" id="UP000479710"/>
    </source>
</evidence>
<gene>
    <name evidence="1" type="ORF">E2562_038149</name>
</gene>
<dbReference type="EMBL" id="SPHZ02000007">
    <property type="protein sequence ID" value="KAF0909594.1"/>
    <property type="molecule type" value="Genomic_DNA"/>
</dbReference>
<sequence length="150" mass="16143">MASRPLPACPARRAGGEGPLESDCSGFFHASSFGQGESGSPCCELLGRADRASQRTPCSLGQRQVSRWASLSVVPVSQPAGLVLHSVKRFFVPCPSKKKPSATVCCAAGYLSPTPPSLLWLSKGKKRKRRSYPAWRVCNPHPPVKLVPTW</sequence>
<organism evidence="1 2">
    <name type="scientific">Oryza meyeriana var. granulata</name>
    <dbReference type="NCBI Taxonomy" id="110450"/>
    <lineage>
        <taxon>Eukaryota</taxon>
        <taxon>Viridiplantae</taxon>
        <taxon>Streptophyta</taxon>
        <taxon>Embryophyta</taxon>
        <taxon>Tracheophyta</taxon>
        <taxon>Spermatophyta</taxon>
        <taxon>Magnoliopsida</taxon>
        <taxon>Liliopsida</taxon>
        <taxon>Poales</taxon>
        <taxon>Poaceae</taxon>
        <taxon>BOP clade</taxon>
        <taxon>Oryzoideae</taxon>
        <taxon>Oryzeae</taxon>
        <taxon>Oryzinae</taxon>
        <taxon>Oryza</taxon>
        <taxon>Oryza meyeriana</taxon>
    </lineage>
</organism>
<accession>A0A6G1DBS3</accession>
<protein>
    <submittedName>
        <fullName evidence="1">Uncharacterized protein</fullName>
    </submittedName>
</protein>
<evidence type="ECO:0000313" key="1">
    <source>
        <dbReference type="EMBL" id="KAF0909594.1"/>
    </source>
</evidence>